<organism evidence="6 7">
    <name type="scientific">Sclerotinia nivalis</name>
    <dbReference type="NCBI Taxonomy" id="352851"/>
    <lineage>
        <taxon>Eukaryota</taxon>
        <taxon>Fungi</taxon>
        <taxon>Dikarya</taxon>
        <taxon>Ascomycota</taxon>
        <taxon>Pezizomycotina</taxon>
        <taxon>Leotiomycetes</taxon>
        <taxon>Helotiales</taxon>
        <taxon>Sclerotiniaceae</taxon>
        <taxon>Sclerotinia</taxon>
    </lineage>
</organism>
<dbReference type="PROSITE" id="PS50868">
    <property type="entry name" value="POST_SET"/>
    <property type="match status" value="1"/>
</dbReference>
<evidence type="ECO:0000259" key="5">
    <source>
        <dbReference type="PROSITE" id="PS50868"/>
    </source>
</evidence>
<name>A0A9X0DN22_9HELO</name>
<dbReference type="Gene3D" id="2.170.270.10">
    <property type="entry name" value="SET domain"/>
    <property type="match status" value="1"/>
</dbReference>
<keyword evidence="3" id="KW-0949">S-adenosyl-L-methionine</keyword>
<evidence type="ECO:0000256" key="4">
    <source>
        <dbReference type="SAM" id="MobiDB-lite"/>
    </source>
</evidence>
<reference evidence="6" key="1">
    <citation type="submission" date="2022-11" db="EMBL/GenBank/DDBJ databases">
        <title>Genome Resource of Sclerotinia nivalis Strain SnTB1, a Plant Pathogen Isolated from American Ginseng.</title>
        <authorList>
            <person name="Fan S."/>
        </authorList>
    </citation>
    <scope>NUCLEOTIDE SEQUENCE</scope>
    <source>
        <strain evidence="6">SnTB1</strain>
    </source>
</reference>
<feature type="compositionally biased region" description="Low complexity" evidence="4">
    <location>
        <begin position="198"/>
        <end position="207"/>
    </location>
</feature>
<evidence type="ECO:0000256" key="3">
    <source>
        <dbReference type="ARBA" id="ARBA00022691"/>
    </source>
</evidence>
<keyword evidence="1" id="KW-0489">Methyltransferase</keyword>
<feature type="domain" description="Post-SET" evidence="5">
    <location>
        <begin position="123"/>
        <end position="139"/>
    </location>
</feature>
<dbReference type="Pfam" id="PF00856">
    <property type="entry name" value="SET"/>
    <property type="match status" value="1"/>
</dbReference>
<dbReference type="InterPro" id="IPR001214">
    <property type="entry name" value="SET_dom"/>
</dbReference>
<dbReference type="InterPro" id="IPR046341">
    <property type="entry name" value="SET_dom_sf"/>
</dbReference>
<dbReference type="GO" id="GO:0008168">
    <property type="term" value="F:methyltransferase activity"/>
    <property type="evidence" value="ECO:0007669"/>
    <property type="project" value="UniProtKB-KW"/>
</dbReference>
<dbReference type="InterPro" id="IPR053201">
    <property type="entry name" value="Flavunoidine_N-MTase"/>
</dbReference>
<protein>
    <recommendedName>
        <fullName evidence="5">Post-SET domain-containing protein</fullName>
    </recommendedName>
</protein>
<keyword evidence="2" id="KW-0808">Transferase</keyword>
<dbReference type="SUPFAM" id="SSF82199">
    <property type="entry name" value="SET domain"/>
    <property type="match status" value="1"/>
</dbReference>
<feature type="region of interest" description="Disordered" evidence="4">
    <location>
        <begin position="168"/>
        <end position="235"/>
    </location>
</feature>
<dbReference type="InterPro" id="IPR003616">
    <property type="entry name" value="Post-SET_dom"/>
</dbReference>
<dbReference type="GO" id="GO:0032259">
    <property type="term" value="P:methylation"/>
    <property type="evidence" value="ECO:0007669"/>
    <property type="project" value="UniProtKB-KW"/>
</dbReference>
<evidence type="ECO:0000313" key="7">
    <source>
        <dbReference type="Proteomes" id="UP001152300"/>
    </source>
</evidence>
<feature type="compositionally biased region" description="Gly residues" evidence="4">
    <location>
        <begin position="188"/>
        <end position="197"/>
    </location>
</feature>
<evidence type="ECO:0000313" key="6">
    <source>
        <dbReference type="EMBL" id="KAJ8067667.1"/>
    </source>
</evidence>
<feature type="compositionally biased region" description="Gly residues" evidence="4">
    <location>
        <begin position="170"/>
        <end position="181"/>
    </location>
</feature>
<comment type="caution">
    <text evidence="6">The sequence shown here is derived from an EMBL/GenBank/DDBJ whole genome shotgun (WGS) entry which is preliminary data.</text>
</comment>
<dbReference type="AlphaFoldDB" id="A0A9X0DN22"/>
<dbReference type="PANTHER" id="PTHR12350:SF19">
    <property type="entry name" value="SET DOMAIN-CONTAINING PROTEIN"/>
    <property type="match status" value="1"/>
</dbReference>
<dbReference type="EMBL" id="JAPEIS010000003">
    <property type="protein sequence ID" value="KAJ8067667.1"/>
    <property type="molecule type" value="Genomic_DNA"/>
</dbReference>
<evidence type="ECO:0000256" key="2">
    <source>
        <dbReference type="ARBA" id="ARBA00022679"/>
    </source>
</evidence>
<dbReference type="OrthoDB" id="5984008at2759"/>
<sequence>MAPVKPFWSQPSHPHIQEVIYGEDKNGYTTKSISRVSLPPYAVFAKMEFPPCTAAPEATYATVQTDTNTHLNLNSDLLYINHSCEPSLIFDVQNHTILTSHTGLTPGQELTFFYPSTEWRMSQSFSCNCGTASCVGEISGAGQMSSRALEGKWLSGHIRRALEERDAGSLGEGKYGNGNGNGDVMKNGGKGVNGGKVNGLNGEKLNGGIDGQGEANGRRGVTSREMSGEMGGDTL</sequence>
<keyword evidence="7" id="KW-1185">Reference proteome</keyword>
<accession>A0A9X0DN22</accession>
<dbReference type="Proteomes" id="UP001152300">
    <property type="component" value="Unassembled WGS sequence"/>
</dbReference>
<proteinExistence type="predicted"/>
<gene>
    <name evidence="6" type="ORF">OCU04_003274</name>
</gene>
<evidence type="ECO:0000256" key="1">
    <source>
        <dbReference type="ARBA" id="ARBA00022603"/>
    </source>
</evidence>
<dbReference type="PANTHER" id="PTHR12350">
    <property type="entry name" value="HISTONE-LYSINE N-METHYLTRANSFERASE-RELATED"/>
    <property type="match status" value="1"/>
</dbReference>